<proteinExistence type="predicted"/>
<evidence type="ECO:0000313" key="3">
    <source>
        <dbReference type="Proteomes" id="UP000199079"/>
    </source>
</evidence>
<organism evidence="2 3">
    <name type="scientific">Halopenitus persicus</name>
    <dbReference type="NCBI Taxonomy" id="1048396"/>
    <lineage>
        <taxon>Archaea</taxon>
        <taxon>Methanobacteriati</taxon>
        <taxon>Methanobacteriota</taxon>
        <taxon>Stenosarchaea group</taxon>
        <taxon>Halobacteria</taxon>
        <taxon>Halobacteriales</taxon>
        <taxon>Haloferacaceae</taxon>
        <taxon>Halopenitus</taxon>
    </lineage>
</organism>
<protein>
    <submittedName>
        <fullName evidence="2">Uncharacterized protein</fullName>
    </submittedName>
</protein>
<dbReference type="RefSeq" id="WP_256335785.1">
    <property type="nucleotide sequence ID" value="NZ_FNPC01000021.1"/>
</dbReference>
<name>A0A1H3P8R1_9EURY</name>
<dbReference type="EMBL" id="FNPC01000021">
    <property type="protein sequence ID" value="SDY97323.1"/>
    <property type="molecule type" value="Genomic_DNA"/>
</dbReference>
<gene>
    <name evidence="2" type="ORF">SAMN05216564_1215</name>
</gene>
<dbReference type="AlphaFoldDB" id="A0A1H3P8R1"/>
<accession>A0A1H3P8R1</accession>
<keyword evidence="3" id="KW-1185">Reference proteome</keyword>
<sequence length="43" mass="4893">MQRQFESDGNQTRSLPEGAHEEMSTTEFYEQIGEELESALASE</sequence>
<evidence type="ECO:0000256" key="1">
    <source>
        <dbReference type="SAM" id="MobiDB-lite"/>
    </source>
</evidence>
<evidence type="ECO:0000313" key="2">
    <source>
        <dbReference type="EMBL" id="SDY97323.1"/>
    </source>
</evidence>
<feature type="region of interest" description="Disordered" evidence="1">
    <location>
        <begin position="1"/>
        <end position="43"/>
    </location>
</feature>
<feature type="compositionally biased region" description="Polar residues" evidence="1">
    <location>
        <begin position="1"/>
        <end position="14"/>
    </location>
</feature>
<dbReference type="Proteomes" id="UP000199079">
    <property type="component" value="Unassembled WGS sequence"/>
</dbReference>
<reference evidence="3" key="1">
    <citation type="submission" date="2016-10" db="EMBL/GenBank/DDBJ databases">
        <authorList>
            <person name="Varghese N."/>
            <person name="Submissions S."/>
        </authorList>
    </citation>
    <scope>NUCLEOTIDE SEQUENCE [LARGE SCALE GENOMIC DNA]</scope>
    <source>
        <strain evidence="3">DC30,IBRC 10041,KCTC 4046</strain>
    </source>
</reference>